<dbReference type="AlphaFoldDB" id="A0AAV4BQB7"/>
<evidence type="ECO:0000313" key="2">
    <source>
        <dbReference type="Proteomes" id="UP000735302"/>
    </source>
</evidence>
<name>A0AAV4BQB7_9GAST</name>
<protein>
    <recommendedName>
        <fullName evidence="3">Tc1-like transposase DDE domain-containing protein</fullName>
    </recommendedName>
</protein>
<comment type="caution">
    <text evidence="1">The sequence shown here is derived from an EMBL/GenBank/DDBJ whole genome shotgun (WGS) entry which is preliminary data.</text>
</comment>
<keyword evidence="2" id="KW-1185">Reference proteome</keyword>
<gene>
    <name evidence="1" type="ORF">PoB_004774600</name>
</gene>
<dbReference type="Proteomes" id="UP000735302">
    <property type="component" value="Unassembled WGS sequence"/>
</dbReference>
<accession>A0AAV4BQB7</accession>
<proteinExistence type="predicted"/>
<sequence length="87" mass="9743">MDSSLQHDNARLHTSRQTPEALRQLDFTAYRTLHTALILPPLTIICFPNSRSTCRAITMTMMRKLSQMFADGTVDSRLNSSLTGCAN</sequence>
<evidence type="ECO:0008006" key="3">
    <source>
        <dbReference type="Google" id="ProtNLM"/>
    </source>
</evidence>
<reference evidence="1 2" key="1">
    <citation type="journal article" date="2021" name="Elife">
        <title>Chloroplast acquisition without the gene transfer in kleptoplastic sea slugs, Plakobranchus ocellatus.</title>
        <authorList>
            <person name="Maeda T."/>
            <person name="Takahashi S."/>
            <person name="Yoshida T."/>
            <person name="Shimamura S."/>
            <person name="Takaki Y."/>
            <person name="Nagai Y."/>
            <person name="Toyoda A."/>
            <person name="Suzuki Y."/>
            <person name="Arimoto A."/>
            <person name="Ishii H."/>
            <person name="Satoh N."/>
            <person name="Nishiyama T."/>
            <person name="Hasebe M."/>
            <person name="Maruyama T."/>
            <person name="Minagawa J."/>
            <person name="Obokata J."/>
            <person name="Shigenobu S."/>
        </authorList>
    </citation>
    <scope>NUCLEOTIDE SEQUENCE [LARGE SCALE GENOMIC DNA]</scope>
</reference>
<dbReference type="EMBL" id="BLXT01005251">
    <property type="protein sequence ID" value="GFO21241.1"/>
    <property type="molecule type" value="Genomic_DNA"/>
</dbReference>
<evidence type="ECO:0000313" key="1">
    <source>
        <dbReference type="EMBL" id="GFO21241.1"/>
    </source>
</evidence>
<organism evidence="1 2">
    <name type="scientific">Plakobranchus ocellatus</name>
    <dbReference type="NCBI Taxonomy" id="259542"/>
    <lineage>
        <taxon>Eukaryota</taxon>
        <taxon>Metazoa</taxon>
        <taxon>Spiralia</taxon>
        <taxon>Lophotrochozoa</taxon>
        <taxon>Mollusca</taxon>
        <taxon>Gastropoda</taxon>
        <taxon>Heterobranchia</taxon>
        <taxon>Euthyneura</taxon>
        <taxon>Panpulmonata</taxon>
        <taxon>Sacoglossa</taxon>
        <taxon>Placobranchoidea</taxon>
        <taxon>Plakobranchidae</taxon>
        <taxon>Plakobranchus</taxon>
    </lineage>
</organism>